<evidence type="ECO:0000313" key="3">
    <source>
        <dbReference type="EMBL" id="RGJ93090.1"/>
    </source>
</evidence>
<dbReference type="Proteomes" id="UP000186549">
    <property type="component" value="Unassembled WGS sequence"/>
</dbReference>
<dbReference type="Proteomes" id="UP000260844">
    <property type="component" value="Unassembled WGS sequence"/>
</dbReference>
<reference evidence="2 4" key="1">
    <citation type="journal article" date="2016" name="Nat. Biotechnol.">
        <title>Measurement of bacterial replication rates in microbial communities.</title>
        <authorList>
            <person name="Brown C.T."/>
            <person name="Olm M.R."/>
            <person name="Thomas B.C."/>
            <person name="Banfield J.F."/>
        </authorList>
    </citation>
    <scope>NUCLEOTIDE SEQUENCE [LARGE SCALE GENOMIC DNA]</scope>
    <source>
        <strain evidence="2">45_41</strain>
    </source>
</reference>
<organism evidence="2 4">
    <name type="scientific">Bacteroides uniformis</name>
    <dbReference type="NCBI Taxonomy" id="820"/>
    <lineage>
        <taxon>Bacteria</taxon>
        <taxon>Pseudomonadati</taxon>
        <taxon>Bacteroidota</taxon>
        <taxon>Bacteroidia</taxon>
        <taxon>Bacteroidales</taxon>
        <taxon>Bacteroidaceae</taxon>
        <taxon>Bacteroides</taxon>
    </lineage>
</organism>
<reference evidence="3 5" key="2">
    <citation type="submission" date="2018-08" db="EMBL/GenBank/DDBJ databases">
        <title>A genome reference for cultivated species of the human gut microbiota.</title>
        <authorList>
            <person name="Zou Y."/>
            <person name="Xue W."/>
            <person name="Luo G."/>
        </authorList>
    </citation>
    <scope>NUCLEOTIDE SEQUENCE [LARGE SCALE GENOMIC DNA]</scope>
    <source>
        <strain evidence="3 5">TM04-30</strain>
    </source>
</reference>
<evidence type="ECO:0000313" key="6">
    <source>
        <dbReference type="Proteomes" id="UP000466952"/>
    </source>
</evidence>
<name>A0A1Q6HQE5_BACUN</name>
<evidence type="ECO:0000313" key="5">
    <source>
        <dbReference type="Proteomes" id="UP000260844"/>
    </source>
</evidence>
<dbReference type="EMBL" id="MNQU01000335">
    <property type="protein sequence ID" value="OKZ28719.1"/>
    <property type="molecule type" value="Genomic_DNA"/>
</dbReference>
<sequence>MINFGSSLRVGALKGDMEITGKEKQVPPVFHRERGMQAVTTTLRGVKLPYCQANNSKIICILPRQGKVAVI</sequence>
<comment type="caution">
    <text evidence="2">The sequence shown here is derived from an EMBL/GenBank/DDBJ whole genome shotgun (WGS) entry which is preliminary data.</text>
</comment>
<gene>
    <name evidence="2" type="ORF">BHV79_18240</name>
    <name evidence="3" type="ORF">DXD40_11365</name>
    <name evidence="1" type="ORF">GAP55_16760</name>
</gene>
<protein>
    <submittedName>
        <fullName evidence="2">Uncharacterized protein</fullName>
    </submittedName>
</protein>
<evidence type="ECO:0000313" key="2">
    <source>
        <dbReference type="EMBL" id="OKZ28719.1"/>
    </source>
</evidence>
<dbReference type="Proteomes" id="UP000466952">
    <property type="component" value="Unassembled WGS sequence"/>
</dbReference>
<accession>A0A1Q6HQE5</accession>
<evidence type="ECO:0000313" key="1">
    <source>
        <dbReference type="EMBL" id="KAB4210444.1"/>
    </source>
</evidence>
<dbReference type="AlphaFoldDB" id="A0A1Q6HQE5"/>
<evidence type="ECO:0000313" key="4">
    <source>
        <dbReference type="Proteomes" id="UP000186549"/>
    </source>
</evidence>
<dbReference type="EMBL" id="WCTR01000013">
    <property type="protein sequence ID" value="KAB4210444.1"/>
    <property type="molecule type" value="Genomic_DNA"/>
</dbReference>
<proteinExistence type="predicted"/>
<dbReference type="EMBL" id="QSPV01000008">
    <property type="protein sequence ID" value="RGJ93090.1"/>
    <property type="molecule type" value="Genomic_DNA"/>
</dbReference>
<reference evidence="1 6" key="3">
    <citation type="journal article" date="2019" name="Nat. Med.">
        <title>A library of human gut bacterial isolates paired with longitudinal multiomics data enables mechanistic microbiome research.</title>
        <authorList>
            <person name="Poyet M."/>
            <person name="Groussin M."/>
            <person name="Gibbons S.M."/>
            <person name="Avila-Pacheco J."/>
            <person name="Jiang X."/>
            <person name="Kearney S.M."/>
            <person name="Perrotta A.R."/>
            <person name="Berdy B."/>
            <person name="Zhao S."/>
            <person name="Lieberman T.D."/>
            <person name="Swanson P.K."/>
            <person name="Smith M."/>
            <person name="Roesemann S."/>
            <person name="Alexander J.E."/>
            <person name="Rich S.A."/>
            <person name="Livny J."/>
            <person name="Vlamakis H."/>
            <person name="Clish C."/>
            <person name="Bullock K."/>
            <person name="Deik A."/>
            <person name="Scott J."/>
            <person name="Pierce K.A."/>
            <person name="Xavier R.J."/>
            <person name="Alm E.J."/>
        </authorList>
    </citation>
    <scope>NUCLEOTIDE SEQUENCE [LARGE SCALE GENOMIC DNA]</scope>
    <source>
        <strain evidence="1 6">BIOML-A11</strain>
    </source>
</reference>